<gene>
    <name evidence="5" type="ORF">QH73_0004465</name>
</gene>
<reference evidence="5 6" key="1">
    <citation type="journal article" date="2015" name="Genome Announc.">
        <title>Draft Genome Sequence of the Terrestrial Cyanobacterium Scytonema millei VB511283, Isolated from Eastern India.</title>
        <authorList>
            <person name="Sen D."/>
            <person name="Chandrababunaidu M.M."/>
            <person name="Singh D."/>
            <person name="Sanghi N."/>
            <person name="Ghorai A."/>
            <person name="Mishra G.P."/>
            <person name="Madduluri M."/>
            <person name="Adhikary S.P."/>
            <person name="Tripathy S."/>
        </authorList>
    </citation>
    <scope>NUCLEOTIDE SEQUENCE [LARGE SCALE GENOMIC DNA]</scope>
    <source>
        <strain evidence="5 6">VB511283</strain>
    </source>
</reference>
<comment type="caution">
    <text evidence="5">The sequence shown here is derived from an EMBL/GenBank/DDBJ whole genome shotgun (WGS) entry which is preliminary data.</text>
</comment>
<keyword evidence="3" id="KW-0325">Glycoprotein</keyword>
<dbReference type="Proteomes" id="UP000031532">
    <property type="component" value="Unassembled WGS sequence"/>
</dbReference>
<evidence type="ECO:0000259" key="4">
    <source>
        <dbReference type="Pfam" id="PF04577"/>
    </source>
</evidence>
<evidence type="ECO:0000256" key="1">
    <source>
        <dbReference type="ARBA" id="ARBA00022676"/>
    </source>
</evidence>
<evidence type="ECO:0000256" key="3">
    <source>
        <dbReference type="ARBA" id="ARBA00023180"/>
    </source>
</evidence>
<feature type="domain" description="Glycosyltransferase 61 catalytic" evidence="4">
    <location>
        <begin position="141"/>
        <end position="310"/>
    </location>
</feature>
<dbReference type="Pfam" id="PF04577">
    <property type="entry name" value="Glyco_transf_61"/>
    <property type="match status" value="1"/>
</dbReference>
<sequence>MRILEKISHKSNLTARKYLTNLLVHEVKLEEHYQNSQRVNLPCSGQTISIPETQQMNFFREIKHLQAANYSLPNMYTTTLHDVTYCAKFDILLTKTRKVISDSINTTIEQNKYDVAENTYCNKVEKIAGVCAVFRSFANGYYHQLIDNIPRIFLLDQPQYKNIEEIKLVASTKITASEQFLLSKILPNNVKLTLVSPDKNYAIENLIFPSFLTRRHAGYLPSDYLRFFTEKVTPQRPRKKINRIFISRRASKKGRHILNEDELFDMLSKYGFKKYLLEQISIEDQIDLFSDSEYVIGSHGAGLSNIIFAEGIKVLEIFPTQEILPHFYFLAKSLGHNYQYWCGQATSKNSNFVVNVSEIAKIIASRELSSTQSFEQ</sequence>
<keyword evidence="6" id="KW-1185">Reference proteome</keyword>
<dbReference type="InterPro" id="IPR007657">
    <property type="entry name" value="Glycosyltransferase_61"/>
</dbReference>
<organism evidence="5 6">
    <name type="scientific">Scytonema millei VB511283</name>
    <dbReference type="NCBI Taxonomy" id="1245923"/>
    <lineage>
        <taxon>Bacteria</taxon>
        <taxon>Bacillati</taxon>
        <taxon>Cyanobacteriota</taxon>
        <taxon>Cyanophyceae</taxon>
        <taxon>Nostocales</taxon>
        <taxon>Scytonemataceae</taxon>
        <taxon>Scytonema</taxon>
    </lineage>
</organism>
<dbReference type="AlphaFoldDB" id="A0A9X5E2D5"/>
<keyword evidence="1" id="KW-0328">Glycosyltransferase</keyword>
<proteinExistence type="predicted"/>
<evidence type="ECO:0000313" key="5">
    <source>
        <dbReference type="EMBL" id="NHC33923.1"/>
    </source>
</evidence>
<dbReference type="OrthoDB" id="182122at2"/>
<dbReference type="EMBL" id="JTJC03000001">
    <property type="protein sequence ID" value="NHC33923.1"/>
    <property type="molecule type" value="Genomic_DNA"/>
</dbReference>
<dbReference type="GO" id="GO:0016757">
    <property type="term" value="F:glycosyltransferase activity"/>
    <property type="evidence" value="ECO:0007669"/>
    <property type="project" value="UniProtKB-KW"/>
</dbReference>
<keyword evidence="2" id="KW-0808">Transferase</keyword>
<dbReference type="RefSeq" id="WP_039715395.1">
    <property type="nucleotide sequence ID" value="NZ_JTJC03000001.1"/>
</dbReference>
<protein>
    <submittedName>
        <fullName evidence="5">Glycosyltransferase family 61 protein</fullName>
    </submittedName>
</protein>
<name>A0A9X5E2D5_9CYAN</name>
<dbReference type="InterPro" id="IPR049625">
    <property type="entry name" value="Glyco_transf_61_cat"/>
</dbReference>
<evidence type="ECO:0000256" key="2">
    <source>
        <dbReference type="ARBA" id="ARBA00022679"/>
    </source>
</evidence>
<accession>A0A9X5E2D5</accession>
<dbReference type="PANTHER" id="PTHR20961">
    <property type="entry name" value="GLYCOSYLTRANSFERASE"/>
    <property type="match status" value="1"/>
</dbReference>
<evidence type="ECO:0000313" key="6">
    <source>
        <dbReference type="Proteomes" id="UP000031532"/>
    </source>
</evidence>